<feature type="non-terminal residue" evidence="2">
    <location>
        <position position="1"/>
    </location>
</feature>
<dbReference type="AlphaFoldDB" id="A0A0F9AZ77"/>
<proteinExistence type="predicted"/>
<accession>A0A0F9AZ77</accession>
<comment type="caution">
    <text evidence="2">The sequence shown here is derived from an EMBL/GenBank/DDBJ whole genome shotgun (WGS) entry which is preliminary data.</text>
</comment>
<dbReference type="CDD" id="cd01026">
    <property type="entry name" value="TOPRIM_OLD"/>
    <property type="match status" value="1"/>
</dbReference>
<dbReference type="PANTHER" id="PTHR43581:SF4">
    <property type="entry name" value="ATP_GTP PHOSPHATASE"/>
    <property type="match status" value="1"/>
</dbReference>
<dbReference type="InterPro" id="IPR051396">
    <property type="entry name" value="Bact_Antivir_Def_Nuclease"/>
</dbReference>
<evidence type="ECO:0000259" key="1">
    <source>
        <dbReference type="Pfam" id="PF20469"/>
    </source>
</evidence>
<name>A0A0F9AZ77_9ZZZZ</name>
<organism evidence="2">
    <name type="scientific">marine sediment metagenome</name>
    <dbReference type="NCBI Taxonomy" id="412755"/>
    <lineage>
        <taxon>unclassified sequences</taxon>
        <taxon>metagenomes</taxon>
        <taxon>ecological metagenomes</taxon>
    </lineage>
</organism>
<feature type="domain" description="OLD protein-like TOPRIM" evidence="1">
    <location>
        <begin position="90"/>
        <end position="157"/>
    </location>
</feature>
<evidence type="ECO:0000313" key="2">
    <source>
        <dbReference type="EMBL" id="KKL06812.1"/>
    </source>
</evidence>
<dbReference type="EMBL" id="LAZR01043548">
    <property type="protein sequence ID" value="KKL06812.1"/>
    <property type="molecule type" value="Genomic_DNA"/>
</dbReference>
<gene>
    <name evidence="2" type="ORF">LCGC14_2592280</name>
</gene>
<dbReference type="InterPro" id="IPR034139">
    <property type="entry name" value="TOPRIM_OLD"/>
</dbReference>
<reference evidence="2" key="1">
    <citation type="journal article" date="2015" name="Nature">
        <title>Complex archaea that bridge the gap between prokaryotes and eukaryotes.</title>
        <authorList>
            <person name="Spang A."/>
            <person name="Saw J.H."/>
            <person name="Jorgensen S.L."/>
            <person name="Zaremba-Niedzwiedzka K."/>
            <person name="Martijn J."/>
            <person name="Lind A.E."/>
            <person name="van Eijk R."/>
            <person name="Schleper C."/>
            <person name="Guy L."/>
            <person name="Ettema T.J."/>
        </authorList>
    </citation>
    <scope>NUCLEOTIDE SEQUENCE</scope>
</reference>
<sequence>AEDEGHQVILNTHSPHFIEFNSMLQVAKVYKRNLQESTKVIQPLEFDKEGTIKEKEFVYSWGRAELREKYKNINLVNMNYYLNPNRTEMFFADKVVLVEGQTEKMLFQSWANYFFGDDIAAISQVTYIDCLGKFNMQQYIKILGEFEIPFIVIVDSDKDKSYKTQEVNKHIKKDVLEANGLYFELDLDFEGAFDIKVAEFDDELMKKKHKPFYAFIQFFGAGGEPKEAELEKLKSNNKLKTIFHAIYDKNLM</sequence>
<dbReference type="PANTHER" id="PTHR43581">
    <property type="entry name" value="ATP/GTP PHOSPHATASE"/>
    <property type="match status" value="1"/>
</dbReference>
<dbReference type="Pfam" id="PF20469">
    <property type="entry name" value="OLD-like_TOPRIM"/>
    <property type="match status" value="1"/>
</dbReference>
<protein>
    <recommendedName>
        <fullName evidence="1">OLD protein-like TOPRIM domain-containing protein</fullName>
    </recommendedName>
</protein>